<accession>A0A444XQ00</accession>
<proteinExistence type="predicted"/>
<comment type="caution">
    <text evidence="1">The sequence shown here is derived from an EMBL/GenBank/DDBJ whole genome shotgun (WGS) entry which is preliminary data.</text>
</comment>
<name>A0A444XQ00_ARAHY</name>
<reference evidence="1 2" key="1">
    <citation type="submission" date="2019-01" db="EMBL/GenBank/DDBJ databases">
        <title>Sequencing of cultivated peanut Arachis hypogaea provides insights into genome evolution and oil improvement.</title>
        <authorList>
            <person name="Chen X."/>
        </authorList>
    </citation>
    <scope>NUCLEOTIDE SEQUENCE [LARGE SCALE GENOMIC DNA]</scope>
    <source>
        <strain evidence="2">cv. Fuhuasheng</strain>
        <tissue evidence="1">Leaves</tissue>
    </source>
</reference>
<gene>
    <name evidence="1" type="ORF">Ahy_B09g097827</name>
</gene>
<dbReference type="EMBL" id="SDMP01000019">
    <property type="protein sequence ID" value="RYQ91798.1"/>
    <property type="molecule type" value="Genomic_DNA"/>
</dbReference>
<keyword evidence="2" id="KW-1185">Reference proteome</keyword>
<protein>
    <submittedName>
        <fullName evidence="1">Uncharacterized protein</fullName>
    </submittedName>
</protein>
<dbReference type="Proteomes" id="UP000289738">
    <property type="component" value="Chromosome B09"/>
</dbReference>
<organism evidence="1 2">
    <name type="scientific">Arachis hypogaea</name>
    <name type="common">Peanut</name>
    <dbReference type="NCBI Taxonomy" id="3818"/>
    <lineage>
        <taxon>Eukaryota</taxon>
        <taxon>Viridiplantae</taxon>
        <taxon>Streptophyta</taxon>
        <taxon>Embryophyta</taxon>
        <taxon>Tracheophyta</taxon>
        <taxon>Spermatophyta</taxon>
        <taxon>Magnoliopsida</taxon>
        <taxon>eudicotyledons</taxon>
        <taxon>Gunneridae</taxon>
        <taxon>Pentapetalae</taxon>
        <taxon>rosids</taxon>
        <taxon>fabids</taxon>
        <taxon>Fabales</taxon>
        <taxon>Fabaceae</taxon>
        <taxon>Papilionoideae</taxon>
        <taxon>50 kb inversion clade</taxon>
        <taxon>dalbergioids sensu lato</taxon>
        <taxon>Dalbergieae</taxon>
        <taxon>Pterocarpus clade</taxon>
        <taxon>Arachis</taxon>
    </lineage>
</organism>
<dbReference type="AlphaFoldDB" id="A0A444XQ00"/>
<evidence type="ECO:0000313" key="1">
    <source>
        <dbReference type="EMBL" id="RYQ91798.1"/>
    </source>
</evidence>
<sequence length="194" mass="21626">MEAQIEVYQAQMRTAGIIPAGGSTAAGGTQTSLPSMTTVINPMIENNNARIEQVARRIDDIVGAINRTFAPPICGMNANNPPLILNWKDDPNAVTSNFAETEKITFSINMASIEPMGKDNQFELDMFKAESPIYSKAREDLLDFFLGQREEEGNVDICPRCSTLLDTLTVKAFNSYKKSRERVYQEKLRQAQLK</sequence>
<evidence type="ECO:0000313" key="2">
    <source>
        <dbReference type="Proteomes" id="UP000289738"/>
    </source>
</evidence>